<organism evidence="1 2">
    <name type="scientific">[Mycobacterium] crassicus</name>
    <dbReference type="NCBI Taxonomy" id="2872309"/>
    <lineage>
        <taxon>Bacteria</taxon>
        <taxon>Bacillati</taxon>
        <taxon>Actinomycetota</taxon>
        <taxon>Actinomycetes</taxon>
        <taxon>Mycobacteriales</taxon>
        <taxon>Mycobacteriaceae</taxon>
        <taxon>Mycolicibacter</taxon>
    </lineage>
</organism>
<dbReference type="Gene3D" id="2.60.120.620">
    <property type="entry name" value="q2cbj1_9rhob like domain"/>
    <property type="match status" value="1"/>
</dbReference>
<reference evidence="1 2" key="1">
    <citation type="submission" date="2023-12" db="EMBL/GenBank/DDBJ databases">
        <title>Description of new species of Mycobacterium terrae complex isolated from sewage at the Sao Paulo Zoological Park Foundation in Brazil.</title>
        <authorList>
            <person name="Romagnoli C.L."/>
            <person name="Conceicao E.C."/>
            <person name="Machado E."/>
            <person name="Barreto L.B.P.F."/>
            <person name="Sharma A."/>
            <person name="Silva N.M."/>
            <person name="Marques L.E."/>
            <person name="Juliana M.A."/>
            <person name="Lourenco M.C.S."/>
            <person name="Digiampietri L.A."/>
            <person name="Suffys P.N."/>
            <person name="Viana-Niero C."/>
        </authorList>
    </citation>
    <scope>NUCLEOTIDE SEQUENCE [LARGE SCALE GENOMIC DNA]</scope>
    <source>
        <strain evidence="1 2">MYC098</strain>
    </source>
</reference>
<evidence type="ECO:0000313" key="1">
    <source>
        <dbReference type="EMBL" id="MEB3022992.1"/>
    </source>
</evidence>
<comment type="caution">
    <text evidence="1">The sequence shown here is derived from an EMBL/GenBank/DDBJ whole genome shotgun (WGS) entry which is preliminary data.</text>
</comment>
<dbReference type="EMBL" id="JAYJJR010000013">
    <property type="protein sequence ID" value="MEB3022992.1"/>
    <property type="molecule type" value="Genomic_DNA"/>
</dbReference>
<protein>
    <submittedName>
        <fullName evidence="1">2OG-Fe dioxygenase family protein</fullName>
    </submittedName>
</protein>
<accession>A0ABU5XML1</accession>
<keyword evidence="1" id="KW-0223">Dioxygenase</keyword>
<keyword evidence="1" id="KW-0560">Oxidoreductase</keyword>
<keyword evidence="2" id="KW-1185">Reference proteome</keyword>
<gene>
    <name evidence="1" type="ORF">K6T79_18275</name>
</gene>
<sequence>MTTSDLIADGRGAAVLSGPAPLSDDPIRSVFPRRIYRQCRRTHFGPNHPVGVFSSDVAELAQSLRAAFEELAADFDSLVDDQYLLDGARFRQRRFTSFELDPLAEGDPIRILRHEPFFQDRRVNSYSGGIQRDYAPLEQRTVENRFLRQLMCDVYSMLPLWATEDRRPWNIGVHLMRIVGTDAEPGLAAPEGLHQDGHEFTSITLIGRENVKGGKNIYTDLERQSFMEMTLANPLDTFIHDDSECMHDVTPVTNLDATRPAVRDVCGFSLNPIGCK</sequence>
<dbReference type="InterPro" id="IPR018724">
    <property type="entry name" value="2OG-Fe_dioxygenase"/>
</dbReference>
<dbReference type="Pfam" id="PF10014">
    <property type="entry name" value="2OG-Fe_Oxy_2"/>
    <property type="match status" value="1"/>
</dbReference>
<dbReference type="Proteomes" id="UP001299596">
    <property type="component" value="Unassembled WGS sequence"/>
</dbReference>
<proteinExistence type="predicted"/>
<dbReference type="RefSeq" id="WP_329780256.1">
    <property type="nucleotide sequence ID" value="NZ_JAYJJR010000013.1"/>
</dbReference>
<name>A0ABU5XML1_9MYCO</name>
<evidence type="ECO:0000313" key="2">
    <source>
        <dbReference type="Proteomes" id="UP001299596"/>
    </source>
</evidence>
<dbReference type="GO" id="GO:0051213">
    <property type="term" value="F:dioxygenase activity"/>
    <property type="evidence" value="ECO:0007669"/>
    <property type="project" value="UniProtKB-KW"/>
</dbReference>